<reference evidence="1 2" key="1">
    <citation type="submission" date="2018-08" db="EMBL/GenBank/DDBJ databases">
        <title>A genome reference for cultivated species of the human gut microbiota.</title>
        <authorList>
            <person name="Zou Y."/>
            <person name="Xue W."/>
            <person name="Luo G."/>
        </authorList>
    </citation>
    <scope>NUCLEOTIDE SEQUENCE [LARGE SCALE GENOMIC DNA]</scope>
    <source>
        <strain evidence="1 2">AM25-1LB</strain>
    </source>
</reference>
<comment type="caution">
    <text evidence="1">The sequence shown here is derived from an EMBL/GenBank/DDBJ whole genome shotgun (WGS) entry which is preliminary data.</text>
</comment>
<organism evidence="1 2">
    <name type="scientific">[Ruminococcus] lactaris</name>
    <dbReference type="NCBI Taxonomy" id="46228"/>
    <lineage>
        <taxon>Bacteria</taxon>
        <taxon>Bacillati</taxon>
        <taxon>Bacillota</taxon>
        <taxon>Clostridia</taxon>
        <taxon>Lachnospirales</taxon>
        <taxon>Lachnospiraceae</taxon>
        <taxon>Mediterraneibacter</taxon>
    </lineage>
</organism>
<evidence type="ECO:0000313" key="2">
    <source>
        <dbReference type="Proteomes" id="UP000284902"/>
    </source>
</evidence>
<name>A0A414P8D6_9FIRM</name>
<evidence type="ECO:0000313" key="1">
    <source>
        <dbReference type="EMBL" id="RHF62479.1"/>
    </source>
</evidence>
<protein>
    <submittedName>
        <fullName evidence="1">Uncharacterized protein</fullName>
    </submittedName>
</protein>
<sequence length="74" mass="8632">MLPITPFRIILAYFVLSCPTQQGYYIRLSEKCNTFFEKITLEFLNEKHENSEKSENSENYNKGIIQGFTFSVGI</sequence>
<dbReference type="EMBL" id="QRHG01000005">
    <property type="protein sequence ID" value="RHF62479.1"/>
    <property type="molecule type" value="Genomic_DNA"/>
</dbReference>
<dbReference type="AlphaFoldDB" id="A0A414P8D6"/>
<proteinExistence type="predicted"/>
<dbReference type="Proteomes" id="UP000284902">
    <property type="component" value="Unassembled WGS sequence"/>
</dbReference>
<accession>A0A414P8D6</accession>
<gene>
    <name evidence="1" type="ORF">DW672_02700</name>
</gene>